<dbReference type="PROSITE" id="PS50297">
    <property type="entry name" value="ANK_REP_REGION"/>
    <property type="match status" value="1"/>
</dbReference>
<dbReference type="PANTHER" id="PTHR24121">
    <property type="entry name" value="NO MECHANORECEPTOR POTENTIAL C, ISOFORM D-RELATED"/>
    <property type="match status" value="1"/>
</dbReference>
<evidence type="ECO:0000313" key="4">
    <source>
        <dbReference type="Proteomes" id="UP001177140"/>
    </source>
</evidence>
<keyword evidence="4" id="KW-1185">Reference proteome</keyword>
<comment type="caution">
    <text evidence="3">The sequence shown here is derived from an EMBL/GenBank/DDBJ whole genome shotgun (WGS) entry which is preliminary data.</text>
</comment>
<dbReference type="AlphaFoldDB" id="A0AA42AYQ6"/>
<dbReference type="EMBL" id="JAJJMA010262240">
    <property type="protein sequence ID" value="MCL7044804.1"/>
    <property type="molecule type" value="Genomic_DNA"/>
</dbReference>
<dbReference type="Pfam" id="PF12796">
    <property type="entry name" value="Ank_2"/>
    <property type="match status" value="1"/>
</dbReference>
<dbReference type="InterPro" id="IPR036770">
    <property type="entry name" value="Ankyrin_rpt-contain_sf"/>
</dbReference>
<dbReference type="Pfam" id="PF13961">
    <property type="entry name" value="DUF4219"/>
    <property type="match status" value="1"/>
</dbReference>
<proteinExistence type="predicted"/>
<evidence type="ECO:0000256" key="1">
    <source>
        <dbReference type="PROSITE-ProRule" id="PRU00023"/>
    </source>
</evidence>
<dbReference type="Proteomes" id="UP001177140">
    <property type="component" value="Unassembled WGS sequence"/>
</dbReference>
<reference evidence="3" key="1">
    <citation type="submission" date="2022-03" db="EMBL/GenBank/DDBJ databases">
        <title>A functionally conserved STORR gene fusion in Papaver species that diverged 16.8 million years ago.</title>
        <authorList>
            <person name="Catania T."/>
        </authorList>
    </citation>
    <scope>NUCLEOTIDE SEQUENCE</scope>
    <source>
        <strain evidence="3">S-191538</strain>
    </source>
</reference>
<evidence type="ECO:0000313" key="3">
    <source>
        <dbReference type="EMBL" id="MCL7044804.1"/>
    </source>
</evidence>
<accession>A0AA42AYQ6</accession>
<dbReference type="Gene3D" id="1.25.40.20">
    <property type="entry name" value="Ankyrin repeat-containing domain"/>
    <property type="match status" value="1"/>
</dbReference>
<dbReference type="PROSITE" id="PS50088">
    <property type="entry name" value="ANK_REPEAT"/>
    <property type="match status" value="1"/>
</dbReference>
<evidence type="ECO:0000259" key="2">
    <source>
        <dbReference type="Pfam" id="PF13961"/>
    </source>
</evidence>
<gene>
    <name evidence="3" type="ORF">MKW94_030853</name>
</gene>
<feature type="domain" description="DUF4219" evidence="2">
    <location>
        <begin position="253"/>
        <end position="273"/>
    </location>
</feature>
<protein>
    <recommendedName>
        <fullName evidence="2">DUF4219 domain-containing protein</fullName>
    </recommendedName>
</protein>
<dbReference type="InterPro" id="IPR025314">
    <property type="entry name" value="DUF4219"/>
</dbReference>
<sequence>MAEASTSSSPDELFAIPDEFHLTLDNYEIWKLVMCQSLEQYQYHLWRYLSTRQIRVDLCKDRKVLEAIKKSCSAEMLPHVMYVELAREAWFLLEQTAAWTEEEKDNYKSKVKIAARARLNSQDVPEVDKILTQHNYRKWKVYMENILISKYLWTIVDGSEGDTFRSRSYKIKNHTASVIIRMSCGEEMFLYIDDEDNAHDAWCKLKGKLEDTASIERGKDSVITTLELDSNELLWVAFSDNKPHTSSSNYFSSNYETWKVRMETYLRTEDLWGFLEERVISDHAKDNRALDAIKVSCSPEMQAYILYINSAKRAWEKLASVARELATEPRYSLHLDHCEMVNEAERNREYLLGWSEADKVLTRNNYQIWEEYVTILLRSLFLYDVVLPNEHRSYRGFSTDYEIKEACALRTIKEACGREMMPYIFRSNSPEEAFNSLRNACTMDQKDDYMKYSRLLHAVQKNGFQEQIRDRNGEIWRGAHKFFRDFPEALAAEITEDGSTALHVAVRLGRVDFVRELLELMTEEQSELKTHLGNTAIAVAAGGNNMEIIKMLIESNPHLPIIGNENELHAVTIAAINGNETIMRYLYPLTSKSTVWWGARSVASFLTSAARLDAFDVVEDLLSHFPDYALVRDDYGMCTLLSVLAEKPSAFPSGHQFGLLGGWIYQLEFSNASIFFTAGSKTHETVLKALRIIVPGVKQVLNGKEKHDHTAVIVQQICSLLPNLNPQQLKESFINDAIHRSIIHGTVEVFEILVDTNPYLEHFKDENGRGLFQISIINRQESIFQYMSQMGQRNQDMALLDNFDNNALHCAALWDSSSQLVHSPALQMQREIQWFQ</sequence>
<feature type="non-terminal residue" evidence="3">
    <location>
        <position position="1"/>
    </location>
</feature>
<dbReference type="PANTHER" id="PTHR24121:SF16">
    <property type="entry name" value="NON-SPECIFIC SERINE_THREONINE PROTEIN KINASE"/>
    <property type="match status" value="1"/>
</dbReference>
<dbReference type="SUPFAM" id="SSF48403">
    <property type="entry name" value="Ankyrin repeat"/>
    <property type="match status" value="2"/>
</dbReference>
<dbReference type="SMART" id="SM00248">
    <property type="entry name" value="ANK"/>
    <property type="match status" value="5"/>
</dbReference>
<feature type="repeat" description="ANK" evidence="1">
    <location>
        <begin position="497"/>
        <end position="519"/>
    </location>
</feature>
<name>A0AA42AYQ6_PAPNU</name>
<dbReference type="InterPro" id="IPR002110">
    <property type="entry name" value="Ankyrin_rpt"/>
</dbReference>
<organism evidence="3 4">
    <name type="scientific">Papaver nudicaule</name>
    <name type="common">Iceland poppy</name>
    <dbReference type="NCBI Taxonomy" id="74823"/>
    <lineage>
        <taxon>Eukaryota</taxon>
        <taxon>Viridiplantae</taxon>
        <taxon>Streptophyta</taxon>
        <taxon>Embryophyta</taxon>
        <taxon>Tracheophyta</taxon>
        <taxon>Spermatophyta</taxon>
        <taxon>Magnoliopsida</taxon>
        <taxon>Ranunculales</taxon>
        <taxon>Papaveraceae</taxon>
        <taxon>Papaveroideae</taxon>
        <taxon>Papaver</taxon>
    </lineage>
</organism>
<keyword evidence="1" id="KW-0040">ANK repeat</keyword>